<dbReference type="RefSeq" id="WP_211346131.1">
    <property type="nucleotide sequence ID" value="NZ_QGTJ01000001.1"/>
</dbReference>
<accession>A0A317MZM8</accession>
<evidence type="ECO:0000313" key="4">
    <source>
        <dbReference type="Proteomes" id="UP000246569"/>
    </source>
</evidence>
<evidence type="ECO:0000259" key="2">
    <source>
        <dbReference type="Pfam" id="PF19266"/>
    </source>
</evidence>
<keyword evidence="4" id="KW-1185">Reference proteome</keyword>
<dbReference type="AlphaFoldDB" id="A0A317MZM8"/>
<feature type="domain" description="Contractile injection system tube protein N-terminal" evidence="2">
    <location>
        <begin position="25"/>
        <end position="160"/>
    </location>
</feature>
<dbReference type="Proteomes" id="UP000246569">
    <property type="component" value="Unassembled WGS sequence"/>
</dbReference>
<feature type="compositionally biased region" description="Basic and acidic residues" evidence="1">
    <location>
        <begin position="190"/>
        <end position="201"/>
    </location>
</feature>
<comment type="caution">
    <text evidence="3">The sequence shown here is derived from an EMBL/GenBank/DDBJ whole genome shotgun (WGS) entry which is preliminary data.</text>
</comment>
<gene>
    <name evidence="3" type="ORF">C7443_101266</name>
</gene>
<organism evidence="3 4">
    <name type="scientific">Plasticicumulans acidivorans</name>
    <dbReference type="NCBI Taxonomy" id="886464"/>
    <lineage>
        <taxon>Bacteria</taxon>
        <taxon>Pseudomonadati</taxon>
        <taxon>Pseudomonadota</taxon>
        <taxon>Gammaproteobacteria</taxon>
        <taxon>Candidatus Competibacteraceae</taxon>
        <taxon>Plasticicumulans</taxon>
    </lineage>
</organism>
<protein>
    <recommendedName>
        <fullName evidence="2">Contractile injection system tube protein N-terminal domain-containing protein</fullName>
    </recommendedName>
</protein>
<reference evidence="3 4" key="1">
    <citation type="submission" date="2018-05" db="EMBL/GenBank/DDBJ databases">
        <title>Genomic Encyclopedia of Type Strains, Phase IV (KMG-IV): sequencing the most valuable type-strain genomes for metagenomic binning, comparative biology and taxonomic classification.</title>
        <authorList>
            <person name="Goeker M."/>
        </authorList>
    </citation>
    <scope>NUCLEOTIDE SEQUENCE [LARGE SCALE GENOMIC DNA]</scope>
    <source>
        <strain evidence="3 4">DSM 23606</strain>
    </source>
</reference>
<name>A0A317MZM8_9GAMM</name>
<dbReference type="InterPro" id="IPR045361">
    <property type="entry name" value="CIS_tube_prot_N"/>
</dbReference>
<dbReference type="EMBL" id="QGTJ01000001">
    <property type="protein sequence ID" value="PWV65781.1"/>
    <property type="molecule type" value="Genomic_DNA"/>
</dbReference>
<evidence type="ECO:0000256" key="1">
    <source>
        <dbReference type="SAM" id="MobiDB-lite"/>
    </source>
</evidence>
<feature type="region of interest" description="Disordered" evidence="1">
    <location>
        <begin position="180"/>
        <end position="201"/>
    </location>
</feature>
<proteinExistence type="predicted"/>
<sequence>MATDDPAVTHARLVPWQGNTLLEAKAISVAFNPVSLKVALSNQLKTESGNKGQSKNAAQFVDKSASTLSFELIFDTSREITDVREQTRKIAELFMKPIAPGEPDYNGDGKQPTVPRRLRFQWGRFGFDGLMQSYAETLDYFSPEGVPLRATLSLTLNEDRFQHFSLPGEPPLARLPPVFAPSGPGSTLADAERSAGKEAPGRDWRSTALFNGIETPRFPGGSGVLVPPLAAPSAEAAFSFGASAELGTTLGARVSVRFGG</sequence>
<evidence type="ECO:0000313" key="3">
    <source>
        <dbReference type="EMBL" id="PWV65781.1"/>
    </source>
</evidence>
<dbReference type="Pfam" id="PF19266">
    <property type="entry name" value="CIS_tube"/>
    <property type="match status" value="1"/>
</dbReference>